<dbReference type="Pfam" id="PF14518">
    <property type="entry name" value="Haem_oxygenas_2"/>
    <property type="match status" value="1"/>
</dbReference>
<organism evidence="1 2">
    <name type="scientific">Paraburkholderia caribensis MBA4</name>
    <dbReference type="NCBI Taxonomy" id="1323664"/>
    <lineage>
        <taxon>Bacteria</taxon>
        <taxon>Pseudomonadati</taxon>
        <taxon>Pseudomonadota</taxon>
        <taxon>Betaproteobacteria</taxon>
        <taxon>Burkholderiales</taxon>
        <taxon>Burkholderiaceae</taxon>
        <taxon>Paraburkholderia</taxon>
    </lineage>
</organism>
<dbReference type="SUPFAM" id="SSF48613">
    <property type="entry name" value="Heme oxygenase-like"/>
    <property type="match status" value="1"/>
</dbReference>
<dbReference type="EMBL" id="CP012746">
    <property type="protein sequence ID" value="ALL65304.1"/>
    <property type="molecule type" value="Genomic_DNA"/>
</dbReference>
<name>A0A0P0RAZ3_9BURK</name>
<proteinExistence type="predicted"/>
<sequence>MMQATTAADLFAAPRFRHGVQLIEEHNGLTLDYREQSCSVVADSQGALKAFVDSLRRGDTSIPELKRRHPELASEVDGLLEEFDRLGLLTESVFPAPRGCLSGEEFYHRLRKFAAETIEANSTSRLYQGLCDRTLPKSALIGYALEYFYIVREAPGLIAPALAHAEPVKVQKLLQGFLASELNHDDMLRQSLQAVSIRTDNLDYLVPLPATFALCASLGVYARQHPLSFKALLFLFEQPSVSFHLELANYCRETGIPEGFWRPIARHATINDEFDHEDISLSLLAEIEAISPEEQMTVRKHVMLAIETMVLQENQILDFYGRQPVVKPRVFA</sequence>
<evidence type="ECO:0008006" key="3">
    <source>
        <dbReference type="Google" id="ProtNLM"/>
    </source>
</evidence>
<gene>
    <name evidence="1" type="ORF">K788_0004553</name>
</gene>
<dbReference type="RefSeq" id="WP_233451359.1">
    <property type="nucleotide sequence ID" value="NZ_CP012746.1"/>
</dbReference>
<dbReference type="Proteomes" id="UP000019146">
    <property type="component" value="Chromosome 1"/>
</dbReference>
<dbReference type="KEGG" id="bcai:K788_0004553"/>
<evidence type="ECO:0000313" key="1">
    <source>
        <dbReference type="EMBL" id="ALL65304.1"/>
    </source>
</evidence>
<dbReference type="GeneID" id="69969374"/>
<accession>A0A0P0RAZ3</accession>
<reference evidence="1 2" key="1">
    <citation type="journal article" date="2014" name="Genome Announc.">
        <title>Draft Genome Sequence of the Haloacid-Degrading Burkholderia caribensis Strain MBA4.</title>
        <authorList>
            <person name="Pan Y."/>
            <person name="Kong K.F."/>
            <person name="Tsang J.S."/>
        </authorList>
    </citation>
    <scope>NUCLEOTIDE SEQUENCE [LARGE SCALE GENOMIC DNA]</scope>
    <source>
        <strain evidence="1 2">MBA4</strain>
    </source>
</reference>
<evidence type="ECO:0000313" key="2">
    <source>
        <dbReference type="Proteomes" id="UP000019146"/>
    </source>
</evidence>
<protein>
    <recommendedName>
        <fullName evidence="3">Iron-containing redox enzyme family protein</fullName>
    </recommendedName>
</protein>
<dbReference type="InterPro" id="IPR016084">
    <property type="entry name" value="Haem_Oase-like_multi-hlx"/>
</dbReference>
<dbReference type="Gene3D" id="1.20.910.10">
    <property type="entry name" value="Heme oxygenase-like"/>
    <property type="match status" value="1"/>
</dbReference>
<dbReference type="AlphaFoldDB" id="A0A0P0RAZ3"/>